<dbReference type="SMART" id="SM00320">
    <property type="entry name" value="WD40"/>
    <property type="match status" value="6"/>
</dbReference>
<protein>
    <recommendedName>
        <fullName evidence="4">Anaphase-promoting complex subunit 4 WD40 domain-containing protein</fullName>
    </recommendedName>
</protein>
<keyword evidence="3" id="KW-1185">Reference proteome</keyword>
<evidence type="ECO:0000313" key="2">
    <source>
        <dbReference type="EMBL" id="GHO53765.1"/>
    </source>
</evidence>
<dbReference type="PANTHER" id="PTHR19879:SF9">
    <property type="entry name" value="TRANSCRIPTION INITIATION FACTOR TFIID SUBUNIT 5"/>
    <property type="match status" value="1"/>
</dbReference>
<dbReference type="EMBL" id="BNJG01000001">
    <property type="protein sequence ID" value="GHO53765.1"/>
    <property type="molecule type" value="Genomic_DNA"/>
</dbReference>
<dbReference type="Pfam" id="PF00400">
    <property type="entry name" value="WD40"/>
    <property type="match status" value="4"/>
</dbReference>
<dbReference type="PROSITE" id="PS50082">
    <property type="entry name" value="WD_REPEATS_2"/>
    <property type="match status" value="2"/>
</dbReference>
<name>A0ABQ3UM51_9CHLR</name>
<comment type="caution">
    <text evidence="2">The sequence shown here is derived from an EMBL/GenBank/DDBJ whole genome shotgun (WGS) entry which is preliminary data.</text>
</comment>
<feature type="repeat" description="WD" evidence="1">
    <location>
        <begin position="260"/>
        <end position="287"/>
    </location>
</feature>
<gene>
    <name evidence="2" type="ORF">KSB_22400</name>
</gene>
<dbReference type="Proteomes" id="UP000654345">
    <property type="component" value="Unassembled WGS sequence"/>
</dbReference>
<dbReference type="Gene3D" id="2.130.10.10">
    <property type="entry name" value="YVTN repeat-like/Quinoprotein amine dehydrogenase"/>
    <property type="match status" value="2"/>
</dbReference>
<reference evidence="2 3" key="1">
    <citation type="journal article" date="2021" name="Int. J. Syst. Evol. Microbiol.">
        <title>Reticulibacter mediterranei gen. nov., sp. nov., within the new family Reticulibacteraceae fam. nov., and Ktedonospora formicarum gen. nov., sp. nov., Ktedonobacter robiniae sp. nov., Dictyobacter formicarum sp. nov. and Dictyobacter arantiisoli sp. nov., belonging to the class Ktedonobacteria.</title>
        <authorList>
            <person name="Yabe S."/>
            <person name="Zheng Y."/>
            <person name="Wang C.M."/>
            <person name="Sakai Y."/>
            <person name="Abe K."/>
            <person name="Yokota A."/>
            <person name="Donadio S."/>
            <person name="Cavaletti L."/>
            <person name="Monciardini P."/>
        </authorList>
    </citation>
    <scope>NUCLEOTIDE SEQUENCE [LARGE SCALE GENOMIC DNA]</scope>
    <source>
        <strain evidence="2 3">SOSP1-30</strain>
    </source>
</reference>
<dbReference type="PANTHER" id="PTHR19879">
    <property type="entry name" value="TRANSCRIPTION INITIATION FACTOR TFIID"/>
    <property type="match status" value="1"/>
</dbReference>
<keyword evidence="1" id="KW-0853">WD repeat</keyword>
<dbReference type="InterPro" id="IPR001680">
    <property type="entry name" value="WD40_rpt"/>
</dbReference>
<feature type="repeat" description="WD" evidence="1">
    <location>
        <begin position="200"/>
        <end position="241"/>
    </location>
</feature>
<proteinExistence type="predicted"/>
<evidence type="ECO:0000256" key="1">
    <source>
        <dbReference type="PROSITE-ProRule" id="PRU00221"/>
    </source>
</evidence>
<organism evidence="2 3">
    <name type="scientific">Ktedonobacter robiniae</name>
    <dbReference type="NCBI Taxonomy" id="2778365"/>
    <lineage>
        <taxon>Bacteria</taxon>
        <taxon>Bacillati</taxon>
        <taxon>Chloroflexota</taxon>
        <taxon>Ktedonobacteria</taxon>
        <taxon>Ktedonobacterales</taxon>
        <taxon>Ktedonobacteraceae</taxon>
        <taxon>Ktedonobacter</taxon>
    </lineage>
</organism>
<dbReference type="SUPFAM" id="SSF82171">
    <property type="entry name" value="DPP6 N-terminal domain-like"/>
    <property type="match status" value="1"/>
</dbReference>
<dbReference type="PROSITE" id="PS50294">
    <property type="entry name" value="WD_REPEATS_REGION"/>
    <property type="match status" value="1"/>
</dbReference>
<evidence type="ECO:0008006" key="4">
    <source>
        <dbReference type="Google" id="ProtNLM"/>
    </source>
</evidence>
<accession>A0ABQ3UM51</accession>
<dbReference type="InterPro" id="IPR015943">
    <property type="entry name" value="WD40/YVTN_repeat-like_dom_sf"/>
</dbReference>
<evidence type="ECO:0000313" key="3">
    <source>
        <dbReference type="Proteomes" id="UP000654345"/>
    </source>
</evidence>
<sequence length="287" mass="31461">MTVWTVDGQQVYSQSTLESENNTLSSLIAWSPNGKYLASGGSGVHIWNARNGKLLSSFPTFAGTVVAWSPDNKRIAVGGDYGKIQIRDPESGRIQLTLQAYKNADGEVYLNSLAWSPDGSHIAALGPHQGDFLACWNTITGEATLLPFKEPVDEPNFINSIAWSPDGQHIAAAYHNYDKGIVALWSRQEQGGRWRYDGSVAAHFWLVYEISWSPDSTHFATVGQDNKIQVWNISSKTLSNTSTTSDPDTNDGRGIDFYALQALGWSPDGKYLLAGDSAGQIWLWTIS</sequence>